<dbReference type="InterPro" id="IPR000160">
    <property type="entry name" value="GGDEF_dom"/>
</dbReference>
<dbReference type="InterPro" id="IPR029787">
    <property type="entry name" value="Nucleotide_cyclase"/>
</dbReference>
<organism evidence="10 11">
    <name type="scientific">Sulfurifustis variabilis</name>
    <dbReference type="NCBI Taxonomy" id="1675686"/>
    <lineage>
        <taxon>Bacteria</taxon>
        <taxon>Pseudomonadati</taxon>
        <taxon>Pseudomonadota</taxon>
        <taxon>Gammaproteobacteria</taxon>
        <taxon>Acidiferrobacterales</taxon>
        <taxon>Acidiferrobacteraceae</taxon>
        <taxon>Sulfurifustis</taxon>
    </lineage>
</organism>
<dbReference type="PROSITE" id="PS50112">
    <property type="entry name" value="PAS"/>
    <property type="match status" value="4"/>
</dbReference>
<evidence type="ECO:0000259" key="7">
    <source>
        <dbReference type="PROSITE" id="PS50113"/>
    </source>
</evidence>
<dbReference type="Pfam" id="PF08447">
    <property type="entry name" value="PAS_3"/>
    <property type="match status" value="1"/>
</dbReference>
<dbReference type="Gene3D" id="3.30.450.40">
    <property type="match status" value="1"/>
</dbReference>
<feature type="domain" description="GGDEF" evidence="9">
    <location>
        <begin position="1028"/>
        <end position="1161"/>
    </location>
</feature>
<evidence type="ECO:0000259" key="6">
    <source>
        <dbReference type="PROSITE" id="PS50112"/>
    </source>
</evidence>
<dbReference type="InterPro" id="IPR000700">
    <property type="entry name" value="PAS-assoc_C"/>
</dbReference>
<dbReference type="PANTHER" id="PTHR44757:SF2">
    <property type="entry name" value="BIOFILM ARCHITECTURE MAINTENANCE PROTEIN MBAA"/>
    <property type="match status" value="1"/>
</dbReference>
<dbReference type="SUPFAM" id="SSF55785">
    <property type="entry name" value="PYP-like sensor domain (PAS domain)"/>
    <property type="match status" value="5"/>
</dbReference>
<dbReference type="InterPro" id="IPR000014">
    <property type="entry name" value="PAS"/>
</dbReference>
<feature type="domain" description="PAC" evidence="7">
    <location>
        <begin position="573"/>
        <end position="625"/>
    </location>
</feature>
<dbReference type="PROSITE" id="PS50113">
    <property type="entry name" value="PAC"/>
    <property type="match status" value="5"/>
</dbReference>
<proteinExistence type="predicted"/>
<dbReference type="InterPro" id="IPR035965">
    <property type="entry name" value="PAS-like_dom_sf"/>
</dbReference>
<feature type="domain" description="PAS" evidence="6">
    <location>
        <begin position="369"/>
        <end position="443"/>
    </location>
</feature>
<dbReference type="SMART" id="SM00052">
    <property type="entry name" value="EAL"/>
    <property type="match status" value="1"/>
</dbReference>
<evidence type="ECO:0000256" key="1">
    <source>
        <dbReference type="ARBA" id="ARBA00001946"/>
    </source>
</evidence>
<dbReference type="SUPFAM" id="SSF141868">
    <property type="entry name" value="EAL domain-like"/>
    <property type="match status" value="1"/>
</dbReference>
<dbReference type="CDD" id="cd00130">
    <property type="entry name" value="PAS"/>
    <property type="match status" value="2"/>
</dbReference>
<dbReference type="FunFam" id="3.20.20.450:FF:000001">
    <property type="entry name" value="Cyclic di-GMP phosphodiesterase yahA"/>
    <property type="match status" value="1"/>
</dbReference>
<evidence type="ECO:0000256" key="5">
    <source>
        <dbReference type="SAM" id="MobiDB-lite"/>
    </source>
</evidence>
<name>A0A1B4VAA9_9GAMM</name>
<evidence type="ECO:0000256" key="3">
    <source>
        <dbReference type="ARBA" id="ARBA00022636"/>
    </source>
</evidence>
<dbReference type="Pfam" id="PF00989">
    <property type="entry name" value="PAS"/>
    <property type="match status" value="1"/>
</dbReference>
<dbReference type="NCBIfam" id="TIGR00229">
    <property type="entry name" value="sensory_box"/>
    <property type="match status" value="4"/>
</dbReference>
<feature type="domain" description="PAC" evidence="7">
    <location>
        <begin position="943"/>
        <end position="996"/>
    </location>
</feature>
<feature type="domain" description="PAC" evidence="7">
    <location>
        <begin position="446"/>
        <end position="498"/>
    </location>
</feature>
<accession>A0A1B4VAA9</accession>
<dbReference type="SUPFAM" id="SSF55073">
    <property type="entry name" value="Nucleotide cyclase"/>
    <property type="match status" value="1"/>
</dbReference>
<dbReference type="FunFam" id="3.30.70.270:FF:000001">
    <property type="entry name" value="Diguanylate cyclase domain protein"/>
    <property type="match status" value="1"/>
</dbReference>
<dbReference type="InterPro" id="IPR029016">
    <property type="entry name" value="GAF-like_dom_sf"/>
</dbReference>
<dbReference type="KEGG" id="sva:SVA_0239"/>
<sequence length="1429" mass="158825">MPGPDTLKKNTARHVRSPDSGSDRLAELLRGIATQLPPSGDPAFFPSLVQYLARTLGVAYAFAGERLPDAPDRVRTLAGCVDGKIVPNFEYALHGSPCEQVMDGKVCLYPTGVQALFPADTELVTMGAESYAGTPLFGPDGTPAGVLVILDRAPMQDVATVELLLQVLAVHAAGALARRGSEHRMSQLNRLLRTITGINQMIIRETSEERVLAETCRILVEEGGYRMAWIAFADLATGEVRPVAQAGFTGDYLSGVRIRCDDSPEGRGPTGTAIRTGRHLICEDIETDERLGPWRERARTLGYRSSAAFPLRLRDRVIGAINVYAEAPSAFGPDDVALLTELADDVGHGLRSLEDAAERRRVEEALRESERRLTTLMDNLPGAVYRCRNDDDWTVEFISEGCLALTGFRPAEFVENRRTYASVIHPEDRDGVWEQVQAALEARSPYQLVYRLVTASGETKWVWEQGQGVFAPDGSLLSLEGFIGDITERRLAEERLRASEERFRSLTELSSDWYWEQDDELRFTMITRNRETGERFPIEESLGKRRWELPYIDVSDAEWDRHKQALAARRPFRDLVLKRRDASGEVRYSSLSGVPLFDAAGRFLGYRGTGRDITERVVAEQALRESEQRLRTVLRSLPVILWATDANGVFTLSEGQGLVELGYAPGEVVGQSLFELYAEHPDVADAARRTLAGETVVAPARVAGRVYEANYVPVRGPEGAITGMIGVAYDVTARQQADDALRENERLLRLVLETLPVGVWIMDATGRIVHGNPAGHAIWAGARYVGIEEFGEYKGWWHDTGKPIAPHEWAATRAIQRGETSLNEIIDIECFDGTRKTILNSSVPLHDPGGAVRGAIIVNEDITERMQSDAEMHKLTSALQQTADAVIITNRDGVIEYTNSAFERTTGYARQEAIGRKPSLVKSGMHDADFYARMWRSILAGQVYRDVFVNRRKNGEIYYEEKTITPLKDAHGEITHFISTGKDITDRMEAQERLHYLAHHDALTGLPNRVLFLDRLHQALLRARRHEQLVGVMFLDLDRFKYINDTLGHHVGDAFLQSMATRLQACIRQGDTVARLGGDEFAVLLEEIAHAEDVSAVAGKILAAFAQSFDVRGHELFITASIGISLYPGDGTDAPTLLKNADAAMYRAKDLGKNNYQYYSADLGALAFERLTLETSLRRALEREEFVLHYQPQVELATGRIVGVEALVRWKHPDFGMLSPAQFIPVAEETGAIVALGEWVARAAMKQVREWRDAGMGPLRVAVNVSGRQFSEPGFIDTVKRLLAETGLDPSALELEITESAIMKNAEVTIERLRALHAMGVRFAIDDFGTGYSSLAYLRRFPIHALKIDKTFTRDLTEDSSDAEIVKTIIGMARGLNLVVVAEGVETREQLVFLRAHACHAVQGYLYSRPVPPERMAELLRQPDALKQF</sequence>
<dbReference type="SUPFAM" id="SSF55781">
    <property type="entry name" value="GAF domain-like"/>
    <property type="match status" value="2"/>
</dbReference>
<dbReference type="InterPro" id="IPR013767">
    <property type="entry name" value="PAS_fold"/>
</dbReference>
<comment type="catalytic activity">
    <reaction evidence="4">
        <text>3',3'-c-di-GMP + H2O = 5'-phosphoguanylyl(3'-&gt;5')guanosine + H(+)</text>
        <dbReference type="Rhea" id="RHEA:24902"/>
        <dbReference type="ChEBI" id="CHEBI:15377"/>
        <dbReference type="ChEBI" id="CHEBI:15378"/>
        <dbReference type="ChEBI" id="CHEBI:58754"/>
        <dbReference type="ChEBI" id="CHEBI:58805"/>
        <dbReference type="EC" id="3.1.4.52"/>
    </reaction>
    <physiologicalReaction direction="left-to-right" evidence="4">
        <dbReference type="Rhea" id="RHEA:24903"/>
    </physiologicalReaction>
</comment>
<evidence type="ECO:0000256" key="2">
    <source>
        <dbReference type="ARBA" id="ARBA00012282"/>
    </source>
</evidence>
<protein>
    <recommendedName>
        <fullName evidence="2">cyclic-guanylate-specific phosphodiesterase</fullName>
        <ecNumber evidence="2">3.1.4.52</ecNumber>
    </recommendedName>
</protein>
<dbReference type="InterPro" id="IPR003018">
    <property type="entry name" value="GAF"/>
</dbReference>
<keyword evidence="11" id="KW-1185">Reference proteome</keyword>
<gene>
    <name evidence="10" type="ORF">SVA_0239</name>
</gene>
<feature type="domain" description="PAS" evidence="6">
    <location>
        <begin position="626"/>
        <end position="677"/>
    </location>
</feature>
<dbReference type="EC" id="3.1.4.52" evidence="2"/>
<evidence type="ECO:0000259" key="9">
    <source>
        <dbReference type="PROSITE" id="PS50887"/>
    </source>
</evidence>
<feature type="domain" description="PAC" evidence="7">
    <location>
        <begin position="691"/>
        <end position="743"/>
    </location>
</feature>
<keyword evidence="3" id="KW-0973">c-di-GMP</keyword>
<feature type="domain" description="PAS" evidence="6">
    <location>
        <begin position="744"/>
        <end position="774"/>
    </location>
</feature>
<comment type="cofactor">
    <cofactor evidence="1">
        <name>Mg(2+)</name>
        <dbReference type="ChEBI" id="CHEBI:18420"/>
    </cofactor>
</comment>
<dbReference type="InterPro" id="IPR013656">
    <property type="entry name" value="PAS_4"/>
</dbReference>
<feature type="region of interest" description="Disordered" evidence="5">
    <location>
        <begin position="1"/>
        <end position="21"/>
    </location>
</feature>
<dbReference type="InterPro" id="IPR013655">
    <property type="entry name" value="PAS_fold_3"/>
</dbReference>
<reference evidence="10 11" key="1">
    <citation type="submission" date="2015-08" db="EMBL/GenBank/DDBJ databases">
        <title>Complete genome sequence of Sulfurifustis variabilis.</title>
        <authorList>
            <person name="Miura A."/>
            <person name="Kojima H."/>
            <person name="Fukui M."/>
        </authorList>
    </citation>
    <scope>NUCLEOTIDE SEQUENCE [LARGE SCALE GENOMIC DNA]</scope>
    <source>
        <strain evidence="11">skN76</strain>
    </source>
</reference>
<dbReference type="SMART" id="SM00267">
    <property type="entry name" value="GGDEF"/>
    <property type="match status" value="1"/>
</dbReference>
<dbReference type="SMART" id="SM00065">
    <property type="entry name" value="GAF"/>
    <property type="match status" value="2"/>
</dbReference>
<dbReference type="PROSITE" id="PS50883">
    <property type="entry name" value="EAL"/>
    <property type="match status" value="1"/>
</dbReference>
<dbReference type="PANTHER" id="PTHR44757">
    <property type="entry name" value="DIGUANYLATE CYCLASE DGCP"/>
    <property type="match status" value="1"/>
</dbReference>
<dbReference type="GO" id="GO:0006355">
    <property type="term" value="P:regulation of DNA-templated transcription"/>
    <property type="evidence" value="ECO:0007669"/>
    <property type="project" value="InterPro"/>
</dbReference>
<evidence type="ECO:0000313" key="10">
    <source>
        <dbReference type="EMBL" id="BAU46821.1"/>
    </source>
</evidence>
<feature type="domain" description="EAL" evidence="8">
    <location>
        <begin position="1170"/>
        <end position="1424"/>
    </location>
</feature>
<dbReference type="InterPro" id="IPR035919">
    <property type="entry name" value="EAL_sf"/>
</dbReference>
<dbReference type="PROSITE" id="PS50887">
    <property type="entry name" value="GGDEF"/>
    <property type="match status" value="1"/>
</dbReference>
<dbReference type="NCBIfam" id="TIGR00254">
    <property type="entry name" value="GGDEF"/>
    <property type="match status" value="1"/>
</dbReference>
<evidence type="ECO:0000259" key="8">
    <source>
        <dbReference type="PROSITE" id="PS50883"/>
    </source>
</evidence>
<dbReference type="GO" id="GO:0071732">
    <property type="term" value="P:cellular response to nitric oxide"/>
    <property type="evidence" value="ECO:0007669"/>
    <property type="project" value="UniProtKB-ARBA"/>
</dbReference>
<evidence type="ECO:0000256" key="4">
    <source>
        <dbReference type="ARBA" id="ARBA00051114"/>
    </source>
</evidence>
<feature type="domain" description="PAC" evidence="7">
    <location>
        <begin position="816"/>
        <end position="874"/>
    </location>
</feature>
<dbReference type="EMBL" id="AP014936">
    <property type="protein sequence ID" value="BAU46821.1"/>
    <property type="molecule type" value="Genomic_DNA"/>
</dbReference>
<dbReference type="CDD" id="cd01948">
    <property type="entry name" value="EAL"/>
    <property type="match status" value="1"/>
</dbReference>
<dbReference type="Gene3D" id="3.20.20.450">
    <property type="entry name" value="EAL domain"/>
    <property type="match status" value="1"/>
</dbReference>
<evidence type="ECO:0000313" key="11">
    <source>
        <dbReference type="Proteomes" id="UP000218899"/>
    </source>
</evidence>
<dbReference type="CDD" id="cd01949">
    <property type="entry name" value="GGDEF"/>
    <property type="match status" value="1"/>
</dbReference>
<dbReference type="Gene3D" id="3.30.450.20">
    <property type="entry name" value="PAS domain"/>
    <property type="match status" value="5"/>
</dbReference>
<feature type="domain" description="PAS" evidence="6">
    <location>
        <begin position="871"/>
        <end position="916"/>
    </location>
</feature>
<dbReference type="GO" id="GO:0071111">
    <property type="term" value="F:cyclic-guanylate-specific phosphodiesterase activity"/>
    <property type="evidence" value="ECO:0007669"/>
    <property type="project" value="UniProtKB-EC"/>
</dbReference>
<dbReference type="Pfam" id="PF00563">
    <property type="entry name" value="EAL"/>
    <property type="match status" value="1"/>
</dbReference>
<dbReference type="Pfam" id="PF00990">
    <property type="entry name" value="GGDEF"/>
    <property type="match status" value="1"/>
</dbReference>
<dbReference type="InterPro" id="IPR001610">
    <property type="entry name" value="PAC"/>
</dbReference>
<dbReference type="InterPro" id="IPR001633">
    <property type="entry name" value="EAL_dom"/>
</dbReference>
<dbReference type="InterPro" id="IPR043128">
    <property type="entry name" value="Rev_trsase/Diguanyl_cyclase"/>
</dbReference>
<dbReference type="InterPro" id="IPR052155">
    <property type="entry name" value="Biofilm_reg_signaling"/>
</dbReference>
<dbReference type="Gene3D" id="3.30.70.270">
    <property type="match status" value="1"/>
</dbReference>
<dbReference type="SMART" id="SM00091">
    <property type="entry name" value="PAS"/>
    <property type="match status" value="5"/>
</dbReference>
<dbReference type="SMART" id="SM00086">
    <property type="entry name" value="PAC"/>
    <property type="match status" value="5"/>
</dbReference>
<dbReference type="Proteomes" id="UP000218899">
    <property type="component" value="Chromosome"/>
</dbReference>
<dbReference type="Pfam" id="PF08448">
    <property type="entry name" value="PAS_4"/>
    <property type="match status" value="3"/>
</dbReference>
<dbReference type="Pfam" id="PF13185">
    <property type="entry name" value="GAF_2"/>
    <property type="match status" value="1"/>
</dbReference>